<evidence type="ECO:0000256" key="10">
    <source>
        <dbReference type="ARBA" id="ARBA00023237"/>
    </source>
</evidence>
<evidence type="ECO:0000256" key="3">
    <source>
        <dbReference type="ARBA" id="ARBA00022448"/>
    </source>
</evidence>
<dbReference type="InterPro" id="IPR033900">
    <property type="entry name" value="Gram_neg_porin_domain"/>
</dbReference>
<dbReference type="InterPro" id="IPR050298">
    <property type="entry name" value="Gram-neg_bact_OMP"/>
</dbReference>
<keyword evidence="6" id="KW-0732">Signal</keyword>
<keyword evidence="10" id="KW-0998">Cell outer membrane</keyword>
<keyword evidence="3" id="KW-0813">Transport</keyword>
<dbReference type="GO" id="GO:0046930">
    <property type="term" value="C:pore complex"/>
    <property type="evidence" value="ECO:0007669"/>
    <property type="project" value="UniProtKB-KW"/>
</dbReference>
<evidence type="ECO:0000256" key="5">
    <source>
        <dbReference type="ARBA" id="ARBA00022692"/>
    </source>
</evidence>
<dbReference type="Gene3D" id="2.40.160.10">
    <property type="entry name" value="Porin"/>
    <property type="match status" value="1"/>
</dbReference>
<name>A0A975H711_9BURK</name>
<keyword evidence="8" id="KW-0626">Porin</keyword>
<protein>
    <submittedName>
        <fullName evidence="13">Porin</fullName>
    </submittedName>
</protein>
<reference evidence="13" key="1">
    <citation type="submission" date="2021-03" db="EMBL/GenBank/DDBJ databases">
        <title>Ottowia sp. 27C isolated from the cloaca of a Giant Asian pond turtle (Heosemys grandis).</title>
        <authorList>
            <person name="Spergser J."/>
            <person name="Busse H.-J."/>
        </authorList>
    </citation>
    <scope>NUCLEOTIDE SEQUENCE</scope>
    <source>
        <strain evidence="13">27C</strain>
    </source>
</reference>
<dbReference type="Proteomes" id="UP000663903">
    <property type="component" value="Chromosome"/>
</dbReference>
<keyword evidence="5" id="KW-0812">Transmembrane</keyword>
<organism evidence="13 14">
    <name type="scientific">Ottowia testudinis</name>
    <dbReference type="NCBI Taxonomy" id="2816950"/>
    <lineage>
        <taxon>Bacteria</taxon>
        <taxon>Pseudomonadati</taxon>
        <taxon>Pseudomonadota</taxon>
        <taxon>Betaproteobacteria</taxon>
        <taxon>Burkholderiales</taxon>
        <taxon>Comamonadaceae</taxon>
        <taxon>Ottowia</taxon>
    </lineage>
</organism>
<accession>A0A975H711</accession>
<keyword evidence="14" id="KW-1185">Reference proteome</keyword>
<evidence type="ECO:0000256" key="2">
    <source>
        <dbReference type="ARBA" id="ARBA00011233"/>
    </source>
</evidence>
<dbReference type="EMBL" id="CP071796">
    <property type="protein sequence ID" value="QTD46547.1"/>
    <property type="molecule type" value="Genomic_DNA"/>
</dbReference>
<dbReference type="GO" id="GO:0009279">
    <property type="term" value="C:cell outer membrane"/>
    <property type="evidence" value="ECO:0007669"/>
    <property type="project" value="UniProtKB-SubCell"/>
</dbReference>
<comment type="subunit">
    <text evidence="2">Homotrimer.</text>
</comment>
<evidence type="ECO:0000256" key="4">
    <source>
        <dbReference type="ARBA" id="ARBA00022452"/>
    </source>
</evidence>
<evidence type="ECO:0000256" key="11">
    <source>
        <dbReference type="SAM" id="MobiDB-lite"/>
    </source>
</evidence>
<dbReference type="GO" id="GO:0015288">
    <property type="term" value="F:porin activity"/>
    <property type="evidence" value="ECO:0007669"/>
    <property type="project" value="UniProtKB-KW"/>
</dbReference>
<evidence type="ECO:0000259" key="12">
    <source>
        <dbReference type="Pfam" id="PF13609"/>
    </source>
</evidence>
<evidence type="ECO:0000313" key="13">
    <source>
        <dbReference type="EMBL" id="QTD46547.1"/>
    </source>
</evidence>
<dbReference type="SUPFAM" id="SSF56935">
    <property type="entry name" value="Porins"/>
    <property type="match status" value="1"/>
</dbReference>
<evidence type="ECO:0000313" key="14">
    <source>
        <dbReference type="Proteomes" id="UP000663903"/>
    </source>
</evidence>
<evidence type="ECO:0000256" key="6">
    <source>
        <dbReference type="ARBA" id="ARBA00022729"/>
    </source>
</evidence>
<sequence>MCDGRSRKQRTTSRGDTVRPLSPIRFSLPACRPQAALLALTLGAAPGAAWAQSAVQLWGGVDLGVRHVGNDAGSQTRMQSGNNYTSRLAVTGSEDLGGGLKASFWLEGTVNATGGAFGTGASIWDRRSTLSLSGPFGELRLGRDYTPLFRAFAATDVFGYVGAAGMGTLYNATASTPVARAFGSGATTVARANGAVQYYTPRSLGGFYLNAMLAHASGGPEAADFHFRGVRAGYAAGPLDVSAHAGSTRIEATGKHFKVYGLAGVYTGGQAKLTLGAVRMDYLNARQTNYTLGVDWRVGAGQVRAAYHYVDQSGFAADGSSTRGNDAHVLGLGYVHNLSKRTALYGTAAFVHNQGKARFAVPGGLAGAAAGTGSRGFEVGVRHMF</sequence>
<dbReference type="InterPro" id="IPR023614">
    <property type="entry name" value="Porin_dom_sf"/>
</dbReference>
<keyword evidence="7" id="KW-0406">Ion transport</keyword>
<gene>
    <name evidence="13" type="ORF">J1M35_06625</name>
</gene>
<feature type="region of interest" description="Disordered" evidence="11">
    <location>
        <begin position="1"/>
        <end position="20"/>
    </location>
</feature>
<feature type="domain" description="Porin" evidence="12">
    <location>
        <begin position="37"/>
        <end position="355"/>
    </location>
</feature>
<comment type="subcellular location">
    <subcellularLocation>
        <location evidence="1">Cell outer membrane</location>
        <topology evidence="1">Multi-pass membrane protein</topology>
    </subcellularLocation>
</comment>
<evidence type="ECO:0000256" key="7">
    <source>
        <dbReference type="ARBA" id="ARBA00023065"/>
    </source>
</evidence>
<dbReference type="GO" id="GO:0006811">
    <property type="term" value="P:monoatomic ion transport"/>
    <property type="evidence" value="ECO:0007669"/>
    <property type="project" value="UniProtKB-KW"/>
</dbReference>
<dbReference type="Pfam" id="PF13609">
    <property type="entry name" value="Porin_4"/>
    <property type="match status" value="1"/>
</dbReference>
<keyword evidence="4" id="KW-1134">Transmembrane beta strand</keyword>
<keyword evidence="9" id="KW-0472">Membrane</keyword>
<dbReference type="PANTHER" id="PTHR34501:SF9">
    <property type="entry name" value="MAJOR OUTER MEMBRANE PROTEIN P.IA"/>
    <property type="match status" value="1"/>
</dbReference>
<proteinExistence type="predicted"/>
<dbReference type="CDD" id="cd00342">
    <property type="entry name" value="gram_neg_porins"/>
    <property type="match status" value="1"/>
</dbReference>
<evidence type="ECO:0000256" key="1">
    <source>
        <dbReference type="ARBA" id="ARBA00004571"/>
    </source>
</evidence>
<dbReference type="AlphaFoldDB" id="A0A975H711"/>
<dbReference type="PANTHER" id="PTHR34501">
    <property type="entry name" value="PROTEIN YDDL-RELATED"/>
    <property type="match status" value="1"/>
</dbReference>
<evidence type="ECO:0000256" key="8">
    <source>
        <dbReference type="ARBA" id="ARBA00023114"/>
    </source>
</evidence>
<dbReference type="KEGG" id="otd:J1M35_06625"/>
<evidence type="ECO:0000256" key="9">
    <source>
        <dbReference type="ARBA" id="ARBA00023136"/>
    </source>
</evidence>